<dbReference type="GO" id="GO:0030496">
    <property type="term" value="C:midbody"/>
    <property type="evidence" value="ECO:0007669"/>
    <property type="project" value="TreeGrafter"/>
</dbReference>
<evidence type="ECO:0000256" key="10">
    <source>
        <dbReference type="ARBA" id="ARBA00022989"/>
    </source>
</evidence>
<comment type="subcellular location">
    <subcellularLocation>
        <location evidence="3">Cytoplasm</location>
        <location evidence="3">Cytoskeleton</location>
        <location evidence="3">Microtubule organizing center</location>
        <location evidence="3">Centrosome</location>
    </subcellularLocation>
    <subcellularLocation>
        <location evidence="2">Cytoplasm</location>
        <location evidence="2">Cytoskeleton</location>
        <location evidence="2">Spindle</location>
    </subcellularLocation>
    <subcellularLocation>
        <location evidence="4">Membrane</location>
        <topology evidence="4">Single-pass type I membrane protein</topology>
    </subcellularLocation>
    <subcellularLocation>
        <location evidence="1">Mitochondrion</location>
    </subcellularLocation>
</comment>
<dbReference type="GO" id="GO:0000281">
    <property type="term" value="P:mitotic cytokinesis"/>
    <property type="evidence" value="ECO:0007669"/>
    <property type="project" value="TreeGrafter"/>
</dbReference>
<accession>A0A6P8YZ28</accession>
<evidence type="ECO:0000256" key="14">
    <source>
        <dbReference type="ARBA" id="ARBA00023306"/>
    </source>
</evidence>
<evidence type="ECO:0000256" key="5">
    <source>
        <dbReference type="ARBA" id="ARBA00022490"/>
    </source>
</evidence>
<dbReference type="GO" id="GO:0005813">
    <property type="term" value="C:centrosome"/>
    <property type="evidence" value="ECO:0007669"/>
    <property type="project" value="UniProtKB-SubCell"/>
</dbReference>
<dbReference type="GeneID" id="117647656"/>
<keyword evidence="14" id="KW-0131">Cell cycle</keyword>
<name>A0A6P8YZ28_THRPL</name>
<gene>
    <name evidence="19" type="primary">LOC117647656</name>
</gene>
<dbReference type="FunCoup" id="A0A6P8YZ28">
    <property type="interactions" value="251"/>
</dbReference>
<feature type="transmembrane region" description="Helical" evidence="17">
    <location>
        <begin position="12"/>
        <end position="33"/>
    </location>
</feature>
<evidence type="ECO:0000256" key="3">
    <source>
        <dbReference type="ARBA" id="ARBA00004300"/>
    </source>
</evidence>
<evidence type="ECO:0000313" key="19">
    <source>
        <dbReference type="RefSeq" id="XP_034245423.1"/>
    </source>
</evidence>
<evidence type="ECO:0000256" key="2">
    <source>
        <dbReference type="ARBA" id="ARBA00004186"/>
    </source>
</evidence>
<evidence type="ECO:0000256" key="15">
    <source>
        <dbReference type="ARBA" id="ARBA00060886"/>
    </source>
</evidence>
<reference evidence="19" key="1">
    <citation type="submission" date="2025-08" db="UniProtKB">
        <authorList>
            <consortium name="RefSeq"/>
        </authorList>
    </citation>
    <scope>IDENTIFICATION</scope>
    <source>
        <tissue evidence="19">Total insect</tissue>
    </source>
</reference>
<sequence length="164" mass="18473">MIEFCSERRMFIAIGLLGGVTLLVLILEGRWTWSATAARGTVAPSASSVSSASSPQATNTSCWLHEEYEVVEECHPCTDFEVASKSIKECIPTKFKEVVKCRISGRAVRSCQKVVWLEERKFWLFEVFTLCGALISSLAVFIRQRQLDRRMMKRLQAQLSTTCA</sequence>
<evidence type="ECO:0000256" key="17">
    <source>
        <dbReference type="SAM" id="Phobius"/>
    </source>
</evidence>
<keyword evidence="5" id="KW-0963">Cytoplasm</keyword>
<dbReference type="FunFam" id="3.30.720.220:FF:000001">
    <property type="entry name" value="Jumping translocation breakpoint"/>
    <property type="match status" value="1"/>
</dbReference>
<keyword evidence="10 17" id="KW-1133">Transmembrane helix</keyword>
<dbReference type="Proteomes" id="UP000515158">
    <property type="component" value="Unplaced"/>
</dbReference>
<dbReference type="KEGG" id="tpal:117647656"/>
<evidence type="ECO:0000256" key="9">
    <source>
        <dbReference type="ARBA" id="ARBA00022776"/>
    </source>
</evidence>
<feature type="transmembrane region" description="Helical" evidence="17">
    <location>
        <begin position="122"/>
        <end position="142"/>
    </location>
</feature>
<keyword evidence="12 17" id="KW-0472">Membrane</keyword>
<evidence type="ECO:0000256" key="7">
    <source>
        <dbReference type="ARBA" id="ARBA00022692"/>
    </source>
</evidence>
<keyword evidence="9" id="KW-0498">Mitosis</keyword>
<dbReference type="OrthoDB" id="5971907at2759"/>
<dbReference type="InParanoid" id="A0A6P8YZ28"/>
<evidence type="ECO:0000256" key="6">
    <source>
        <dbReference type="ARBA" id="ARBA00022618"/>
    </source>
</evidence>
<dbReference type="PANTHER" id="PTHR13041:SF3">
    <property type="entry name" value="PROTEIN JTB"/>
    <property type="match status" value="1"/>
</dbReference>
<dbReference type="GO" id="GO:0005819">
    <property type="term" value="C:spindle"/>
    <property type="evidence" value="ECO:0007669"/>
    <property type="project" value="UniProtKB-SubCell"/>
</dbReference>
<evidence type="ECO:0000256" key="1">
    <source>
        <dbReference type="ARBA" id="ARBA00004173"/>
    </source>
</evidence>
<keyword evidence="7 17" id="KW-0812">Transmembrane</keyword>
<dbReference type="Gene3D" id="3.30.720.220">
    <property type="match status" value="1"/>
</dbReference>
<keyword evidence="13" id="KW-0206">Cytoskeleton</keyword>
<dbReference type="Pfam" id="PF05439">
    <property type="entry name" value="JTB"/>
    <property type="match status" value="1"/>
</dbReference>
<proteinExistence type="inferred from homology"/>
<evidence type="ECO:0000256" key="4">
    <source>
        <dbReference type="ARBA" id="ARBA00004479"/>
    </source>
</evidence>
<keyword evidence="18" id="KW-1185">Reference proteome</keyword>
<dbReference type="GO" id="GO:0005739">
    <property type="term" value="C:mitochondrion"/>
    <property type="evidence" value="ECO:0007669"/>
    <property type="project" value="UniProtKB-SubCell"/>
</dbReference>
<dbReference type="CTD" id="38235"/>
<dbReference type="PANTHER" id="PTHR13041">
    <property type="entry name" value="JTB PROTEIN-RELATED"/>
    <property type="match status" value="1"/>
</dbReference>
<evidence type="ECO:0000313" key="18">
    <source>
        <dbReference type="Proteomes" id="UP000515158"/>
    </source>
</evidence>
<dbReference type="InterPro" id="IPR008657">
    <property type="entry name" value="JTB"/>
</dbReference>
<comment type="similarity">
    <text evidence="15">Belongs to the JTB family.</text>
</comment>
<keyword evidence="11" id="KW-0496">Mitochondrion</keyword>
<evidence type="ECO:0000256" key="13">
    <source>
        <dbReference type="ARBA" id="ARBA00023212"/>
    </source>
</evidence>
<evidence type="ECO:0000256" key="11">
    <source>
        <dbReference type="ARBA" id="ARBA00023128"/>
    </source>
</evidence>
<dbReference type="AlphaFoldDB" id="A0A6P8YZ28"/>
<dbReference type="RefSeq" id="XP_034245423.1">
    <property type="nucleotide sequence ID" value="XM_034389532.1"/>
</dbReference>
<dbReference type="GO" id="GO:0016020">
    <property type="term" value="C:membrane"/>
    <property type="evidence" value="ECO:0007669"/>
    <property type="project" value="UniProtKB-SubCell"/>
</dbReference>
<organism evidence="19">
    <name type="scientific">Thrips palmi</name>
    <name type="common">Melon thrips</name>
    <dbReference type="NCBI Taxonomy" id="161013"/>
    <lineage>
        <taxon>Eukaryota</taxon>
        <taxon>Metazoa</taxon>
        <taxon>Ecdysozoa</taxon>
        <taxon>Arthropoda</taxon>
        <taxon>Hexapoda</taxon>
        <taxon>Insecta</taxon>
        <taxon>Pterygota</taxon>
        <taxon>Neoptera</taxon>
        <taxon>Paraneoptera</taxon>
        <taxon>Thysanoptera</taxon>
        <taxon>Terebrantia</taxon>
        <taxon>Thripoidea</taxon>
        <taxon>Thripidae</taxon>
        <taxon>Thrips</taxon>
    </lineage>
</organism>
<evidence type="ECO:0000256" key="12">
    <source>
        <dbReference type="ARBA" id="ARBA00023136"/>
    </source>
</evidence>
<evidence type="ECO:0000256" key="8">
    <source>
        <dbReference type="ARBA" id="ARBA00022729"/>
    </source>
</evidence>
<protein>
    <recommendedName>
        <fullName evidence="16">Protein JTB</fullName>
    </recommendedName>
</protein>
<evidence type="ECO:0000256" key="16">
    <source>
        <dbReference type="ARBA" id="ARBA00068227"/>
    </source>
</evidence>
<keyword evidence="8" id="KW-0732">Signal</keyword>
<keyword evidence="6" id="KW-0132">Cell division</keyword>